<dbReference type="Proteomes" id="UP000199048">
    <property type="component" value="Unassembled WGS sequence"/>
</dbReference>
<name>A0A1I4RVV9_9HYPH</name>
<sequence>MTGAIIPLRLKRDQTSALAGFDVLAAELLVEGKAPNLSAARLDAILGKLREQRTQLAVILAHLEERVPSCDAWIEAIDADLRDFAREGLTQIARYIQQAMSCRMKVEPACITESGPLPFAVGHQDR</sequence>
<keyword evidence="2" id="KW-1185">Reference proteome</keyword>
<evidence type="ECO:0000313" key="1">
    <source>
        <dbReference type="EMBL" id="SFM56372.1"/>
    </source>
</evidence>
<evidence type="ECO:0000313" key="2">
    <source>
        <dbReference type="Proteomes" id="UP000199048"/>
    </source>
</evidence>
<dbReference type="OrthoDB" id="8000159at2"/>
<dbReference type="RefSeq" id="WP_092045185.1">
    <property type="nucleotide sequence ID" value="NZ_FOTK01000038.1"/>
</dbReference>
<proteinExistence type="predicted"/>
<protein>
    <submittedName>
        <fullName evidence="1">Uncharacterized protein</fullName>
    </submittedName>
</protein>
<reference evidence="2" key="1">
    <citation type="submission" date="2016-10" db="EMBL/GenBank/DDBJ databases">
        <authorList>
            <person name="Varghese N."/>
            <person name="Submissions S."/>
        </authorList>
    </citation>
    <scope>NUCLEOTIDE SEQUENCE [LARGE SCALE GENOMIC DNA]</scope>
    <source>
        <strain evidence="2">BL36</strain>
    </source>
</reference>
<dbReference type="STRING" id="582667.SAMN05192568_103821"/>
<accession>A0A1I4RVV9</accession>
<organism evidence="1 2">
    <name type="scientific">Methylobacterium pseudosasicola</name>
    <dbReference type="NCBI Taxonomy" id="582667"/>
    <lineage>
        <taxon>Bacteria</taxon>
        <taxon>Pseudomonadati</taxon>
        <taxon>Pseudomonadota</taxon>
        <taxon>Alphaproteobacteria</taxon>
        <taxon>Hyphomicrobiales</taxon>
        <taxon>Methylobacteriaceae</taxon>
        <taxon>Methylobacterium</taxon>
    </lineage>
</organism>
<dbReference type="AlphaFoldDB" id="A0A1I4RVV9"/>
<gene>
    <name evidence="1" type="ORF">SAMN05192568_103821</name>
</gene>
<dbReference type="EMBL" id="FOTK01000038">
    <property type="protein sequence ID" value="SFM56372.1"/>
    <property type="molecule type" value="Genomic_DNA"/>
</dbReference>